<evidence type="ECO:0000256" key="1">
    <source>
        <dbReference type="SAM" id="MobiDB-lite"/>
    </source>
</evidence>
<accession>A0A3D8S722</accession>
<comment type="caution">
    <text evidence="2">The sequence shown here is derived from an EMBL/GenBank/DDBJ whole genome shotgun (WGS) entry which is preliminary data.</text>
</comment>
<evidence type="ECO:0000313" key="3">
    <source>
        <dbReference type="Proteomes" id="UP000256645"/>
    </source>
</evidence>
<dbReference type="AlphaFoldDB" id="A0A3D8S722"/>
<evidence type="ECO:0000313" key="2">
    <source>
        <dbReference type="EMBL" id="RDW81990.1"/>
    </source>
</evidence>
<feature type="compositionally biased region" description="Polar residues" evidence="1">
    <location>
        <begin position="1"/>
        <end position="22"/>
    </location>
</feature>
<feature type="compositionally biased region" description="Acidic residues" evidence="1">
    <location>
        <begin position="205"/>
        <end position="217"/>
    </location>
</feature>
<dbReference type="OrthoDB" id="10381139at2759"/>
<reference evidence="2 3" key="1">
    <citation type="journal article" date="2018" name="IMA Fungus">
        <title>IMA Genome-F 9: Draft genome sequence of Annulohypoxylon stygium, Aspergillus mulundensis, Berkeleyomyces basicola (syn. Thielaviopsis basicola), Ceratocystis smalleyi, two Cercospora beticola strains, Coleophoma cylindrospora, Fusarium fracticaudum, Phialophora cf. hyalina, and Morchella septimelata.</title>
        <authorList>
            <person name="Wingfield B.D."/>
            <person name="Bills G.F."/>
            <person name="Dong Y."/>
            <person name="Huang W."/>
            <person name="Nel W.J."/>
            <person name="Swalarsk-Parry B.S."/>
            <person name="Vaghefi N."/>
            <person name="Wilken P.M."/>
            <person name="An Z."/>
            <person name="de Beer Z.W."/>
            <person name="De Vos L."/>
            <person name="Chen L."/>
            <person name="Duong T.A."/>
            <person name="Gao Y."/>
            <person name="Hammerbacher A."/>
            <person name="Kikkert J.R."/>
            <person name="Li Y."/>
            <person name="Li H."/>
            <person name="Li K."/>
            <person name="Li Q."/>
            <person name="Liu X."/>
            <person name="Ma X."/>
            <person name="Naidoo K."/>
            <person name="Pethybridge S.J."/>
            <person name="Sun J."/>
            <person name="Steenkamp E.T."/>
            <person name="van der Nest M.A."/>
            <person name="van Wyk S."/>
            <person name="Wingfield M.J."/>
            <person name="Xiong C."/>
            <person name="Yue Q."/>
            <person name="Zhang X."/>
        </authorList>
    </citation>
    <scope>NUCLEOTIDE SEQUENCE [LARGE SCALE GENOMIC DNA]</scope>
    <source>
        <strain evidence="2 3">BP6252</strain>
    </source>
</reference>
<feature type="compositionally biased region" description="Acidic residues" evidence="1">
    <location>
        <begin position="175"/>
        <end position="196"/>
    </location>
</feature>
<organism evidence="2 3">
    <name type="scientific">Coleophoma cylindrospora</name>
    <dbReference type="NCBI Taxonomy" id="1849047"/>
    <lineage>
        <taxon>Eukaryota</taxon>
        <taxon>Fungi</taxon>
        <taxon>Dikarya</taxon>
        <taxon>Ascomycota</taxon>
        <taxon>Pezizomycotina</taxon>
        <taxon>Leotiomycetes</taxon>
        <taxon>Helotiales</taxon>
        <taxon>Dermateaceae</taxon>
        <taxon>Coleophoma</taxon>
    </lineage>
</organism>
<feature type="region of interest" description="Disordered" evidence="1">
    <location>
        <begin position="1"/>
        <end position="33"/>
    </location>
</feature>
<dbReference type="EMBL" id="PDLM01000003">
    <property type="protein sequence ID" value="RDW81990.1"/>
    <property type="molecule type" value="Genomic_DNA"/>
</dbReference>
<name>A0A3D8S722_9HELO</name>
<keyword evidence="3" id="KW-1185">Reference proteome</keyword>
<sequence>MENQNTAQDPQHNPASNQAATGSSSSSTSILPGTALPAPNITMTDFLFQATAAIEQMLHDTNNTPETNTNLIALANALTFGTGQQRTYQYPSQPLFNLAFLHSYIPDVSSNPDEDDGTLDGPTTEALTNIVEMLAGYARIVDSVQLRKMFLFCSIVCQKGLAALEDELALLLGEGDSDEDEYDYEEGEGETDDYEEGGVPGAWEDNVEVGEDDMVLS</sequence>
<feature type="region of interest" description="Disordered" evidence="1">
    <location>
        <begin position="174"/>
        <end position="217"/>
    </location>
</feature>
<gene>
    <name evidence="2" type="ORF">BP6252_03102</name>
</gene>
<protein>
    <submittedName>
        <fullName evidence="2">Uncharacterized protein</fullName>
    </submittedName>
</protein>
<proteinExistence type="predicted"/>
<dbReference type="Proteomes" id="UP000256645">
    <property type="component" value="Unassembled WGS sequence"/>
</dbReference>